<dbReference type="EMBL" id="MPSB01000011">
    <property type="protein sequence ID" value="ONF95510.1"/>
    <property type="molecule type" value="Genomic_DNA"/>
</dbReference>
<dbReference type="InterPro" id="IPR028087">
    <property type="entry name" value="Tad_N"/>
</dbReference>
<dbReference type="STRING" id="1915074.SPHI_24090"/>
<dbReference type="AlphaFoldDB" id="A0A1V2ESF2"/>
<dbReference type="Gene3D" id="3.40.50.410">
    <property type="entry name" value="von Willebrand factor, type A domain"/>
    <property type="match status" value="2"/>
</dbReference>
<accession>A0A1V2ESF2</accession>
<gene>
    <name evidence="2" type="ORF">SPHI_24090</name>
</gene>
<feature type="domain" description="Putative Flp pilus-assembly TadG-like N-terminal" evidence="1">
    <location>
        <begin position="23"/>
        <end position="67"/>
    </location>
</feature>
<proteinExistence type="predicted"/>
<name>A0A1V2ESF2_9SPHN</name>
<keyword evidence="3" id="KW-1185">Reference proteome</keyword>
<evidence type="ECO:0000313" key="3">
    <source>
        <dbReference type="Proteomes" id="UP000188729"/>
    </source>
</evidence>
<dbReference type="OrthoDB" id="7522752at2"/>
<dbReference type="SUPFAM" id="SSF53300">
    <property type="entry name" value="vWA-like"/>
    <property type="match status" value="1"/>
</dbReference>
<comment type="caution">
    <text evidence="2">The sequence shown here is derived from an EMBL/GenBank/DDBJ whole genome shotgun (WGS) entry which is preliminary data.</text>
</comment>
<evidence type="ECO:0000313" key="2">
    <source>
        <dbReference type="EMBL" id="ONF95510.1"/>
    </source>
</evidence>
<organism evidence="2 3">
    <name type="scientific">Sphingomonas jeddahensis</name>
    <dbReference type="NCBI Taxonomy" id="1915074"/>
    <lineage>
        <taxon>Bacteria</taxon>
        <taxon>Pseudomonadati</taxon>
        <taxon>Pseudomonadota</taxon>
        <taxon>Alphaproteobacteria</taxon>
        <taxon>Sphingomonadales</taxon>
        <taxon>Sphingomonadaceae</taxon>
        <taxon>Sphingomonas</taxon>
    </lineage>
</organism>
<reference evidence="2 3" key="1">
    <citation type="submission" date="2016-11" db="EMBL/GenBank/DDBJ databases">
        <title>Genome sequence of Sphingomonas jeddahensis G39.</title>
        <authorList>
            <person name="Poehlein A."/>
            <person name="Wuebbeler J.H."/>
            <person name="Steinbuechel A."/>
            <person name="Daniel R."/>
        </authorList>
    </citation>
    <scope>NUCLEOTIDE SEQUENCE [LARGE SCALE GENOMIC DNA]</scope>
    <source>
        <strain evidence="2 3">G39</strain>
    </source>
</reference>
<dbReference type="InterPro" id="IPR036465">
    <property type="entry name" value="vWFA_dom_sf"/>
</dbReference>
<dbReference type="Pfam" id="PF13400">
    <property type="entry name" value="Tad"/>
    <property type="match status" value="1"/>
</dbReference>
<dbReference type="Proteomes" id="UP000188729">
    <property type="component" value="Unassembled WGS sequence"/>
</dbReference>
<protein>
    <submittedName>
        <fullName evidence="2">von Willebrand factor type A domain protein</fullName>
    </submittedName>
</protein>
<evidence type="ECO:0000259" key="1">
    <source>
        <dbReference type="Pfam" id="PF13400"/>
    </source>
</evidence>
<sequence>MNWRMSDNGMTSFLTRLRGDTRGNTLAMMAAFLIPLAALTGSAVDVGRMYLVKVRLQQACDAGALAGRKFMDDSNSTTLDANAVTQARTFFANNFPSGIMGTPAYTNATRPYPFTPTKTADNQVAGTATTRVPMTIMQMFGQSEQPLTVTCEARYDIADTDVMFVLDTTGSMACAAADASCSQAVRTYTRPDGTIGYYTTEKSNSKLSGLRAAVMNFYDTMASNIDPNTHVRYGFVTYTSTVNAGAALLDVSPNSFVTQWNYQSRAITGEEQTGSASDTTYSNDTSAECTARAGRAPGGELTFSTNGLAYYFTRISWTRNNGRSTGGTCVIRAQAVKPVWRYGPVTYNVSQYIATLNTSNTVADPSKITGATARWQGCIEERTTTPGTTTFDIDNLPADLDPDLPATSNNSRWRPMWPEVIYYRATKAGNTYAGNGSSPYGDLWVDQYTRARDSYTNMTPYPNGWAENIESGYVSCGKPVSRLATMTRDQVSAYVNAVDFKAQGGTYHDTGMIWGTRLISPTGLFAADTAAWPGRQAPNRFIVFMTDGAMAPNDSLYGMYGMEKYDGRIGGGNTSDLTDFHNARFVAECAAARSRGITVFVIGFGQALNDELRTCASPGQAFFAGDNAALTSAFQSIAKQVAMLRVSK</sequence>